<dbReference type="AlphaFoldDB" id="A0A1I7XB38"/>
<dbReference type="WBParaSite" id="Hba_14737">
    <property type="protein sequence ID" value="Hba_14737"/>
    <property type="gene ID" value="Hba_14737"/>
</dbReference>
<organism evidence="1 2">
    <name type="scientific">Heterorhabditis bacteriophora</name>
    <name type="common">Entomopathogenic nematode worm</name>
    <dbReference type="NCBI Taxonomy" id="37862"/>
    <lineage>
        <taxon>Eukaryota</taxon>
        <taxon>Metazoa</taxon>
        <taxon>Ecdysozoa</taxon>
        <taxon>Nematoda</taxon>
        <taxon>Chromadorea</taxon>
        <taxon>Rhabditida</taxon>
        <taxon>Rhabditina</taxon>
        <taxon>Rhabditomorpha</taxon>
        <taxon>Strongyloidea</taxon>
        <taxon>Heterorhabditidae</taxon>
        <taxon>Heterorhabditis</taxon>
    </lineage>
</organism>
<dbReference type="Proteomes" id="UP000095283">
    <property type="component" value="Unplaced"/>
</dbReference>
<protein>
    <submittedName>
        <fullName evidence="2">Ovule protein</fullName>
    </submittedName>
</protein>
<sequence length="107" mass="11929">MLTSITVGKDIDEIDSTNLHGTLDTDKEEVVLPCCAIHHSSFLAFICYTKVFLILGVRSKSSDSPYKRHSSPISQSNLSNVAGKKMTMLKIVEDSKGKKVLKEDFYF</sequence>
<name>A0A1I7XB38_HETBA</name>
<keyword evidence="1" id="KW-1185">Reference proteome</keyword>
<proteinExistence type="predicted"/>
<evidence type="ECO:0000313" key="2">
    <source>
        <dbReference type="WBParaSite" id="Hba_14737"/>
    </source>
</evidence>
<reference evidence="2" key="1">
    <citation type="submission" date="2016-11" db="UniProtKB">
        <authorList>
            <consortium name="WormBaseParasite"/>
        </authorList>
    </citation>
    <scope>IDENTIFICATION</scope>
</reference>
<accession>A0A1I7XB38</accession>
<evidence type="ECO:0000313" key="1">
    <source>
        <dbReference type="Proteomes" id="UP000095283"/>
    </source>
</evidence>